<dbReference type="EMBL" id="JABWDY010016141">
    <property type="protein sequence ID" value="KAF5196326.1"/>
    <property type="molecule type" value="Genomic_DNA"/>
</dbReference>
<accession>A0A7J6WFV8</accession>
<evidence type="ECO:0000313" key="1">
    <source>
        <dbReference type="EMBL" id="KAF5196326.1"/>
    </source>
</evidence>
<evidence type="ECO:0000313" key="2">
    <source>
        <dbReference type="Proteomes" id="UP000554482"/>
    </source>
</evidence>
<dbReference type="Proteomes" id="UP000554482">
    <property type="component" value="Unassembled WGS sequence"/>
</dbReference>
<organism evidence="1 2">
    <name type="scientific">Thalictrum thalictroides</name>
    <name type="common">Rue-anemone</name>
    <name type="synonym">Anemone thalictroides</name>
    <dbReference type="NCBI Taxonomy" id="46969"/>
    <lineage>
        <taxon>Eukaryota</taxon>
        <taxon>Viridiplantae</taxon>
        <taxon>Streptophyta</taxon>
        <taxon>Embryophyta</taxon>
        <taxon>Tracheophyta</taxon>
        <taxon>Spermatophyta</taxon>
        <taxon>Magnoliopsida</taxon>
        <taxon>Ranunculales</taxon>
        <taxon>Ranunculaceae</taxon>
        <taxon>Thalictroideae</taxon>
        <taxon>Thalictrum</taxon>
    </lineage>
</organism>
<comment type="caution">
    <text evidence="1">The sequence shown here is derived from an EMBL/GenBank/DDBJ whole genome shotgun (WGS) entry which is preliminary data.</text>
</comment>
<sequence>MKALVWYWIGNCKRREQYSFRDLLVHWHDIVQGFTGSLARHCCWHLTSFSFRLWILAMVSLPRAN</sequence>
<protein>
    <submittedName>
        <fullName evidence="1">Uncharacterized protein</fullName>
    </submittedName>
</protein>
<proteinExistence type="predicted"/>
<keyword evidence="2" id="KW-1185">Reference proteome</keyword>
<gene>
    <name evidence="1" type="ORF">FRX31_014087</name>
</gene>
<reference evidence="1 2" key="1">
    <citation type="submission" date="2020-06" db="EMBL/GenBank/DDBJ databases">
        <title>Transcriptomic and genomic resources for Thalictrum thalictroides and T. hernandezii: Facilitating candidate gene discovery in an emerging model plant lineage.</title>
        <authorList>
            <person name="Arias T."/>
            <person name="Riano-Pachon D.M."/>
            <person name="Di Stilio V.S."/>
        </authorList>
    </citation>
    <scope>NUCLEOTIDE SEQUENCE [LARGE SCALE GENOMIC DNA]</scope>
    <source>
        <strain evidence="2">cv. WT478/WT964</strain>
        <tissue evidence="1">Leaves</tissue>
    </source>
</reference>
<name>A0A7J6WFV8_THATH</name>
<dbReference type="AlphaFoldDB" id="A0A7J6WFV8"/>